<dbReference type="RefSeq" id="WP_326278728.1">
    <property type="nucleotide sequence ID" value="NZ_JAYKYV010000007.1"/>
</dbReference>
<dbReference type="InterPro" id="IPR016007">
    <property type="entry name" value="Alpha_rhamnosid"/>
</dbReference>
<evidence type="ECO:0000256" key="2">
    <source>
        <dbReference type="ARBA" id="ARBA00012652"/>
    </source>
</evidence>
<gene>
    <name evidence="9" type="ORF">VOP03_09920</name>
</gene>
<keyword evidence="4" id="KW-0732">Signal</keyword>
<dbReference type="EC" id="3.2.1.40" evidence="2"/>
<feature type="domain" description="Alpha-L-rhamnosidase concanavalin-like" evidence="5">
    <location>
        <begin position="347"/>
        <end position="444"/>
    </location>
</feature>
<dbReference type="Proteomes" id="UP001355298">
    <property type="component" value="Unassembled WGS sequence"/>
</dbReference>
<evidence type="ECO:0000259" key="5">
    <source>
        <dbReference type="Pfam" id="PF05592"/>
    </source>
</evidence>
<dbReference type="Gene3D" id="2.60.40.10">
    <property type="entry name" value="Immunoglobulins"/>
    <property type="match status" value="1"/>
</dbReference>
<dbReference type="Pfam" id="PF17390">
    <property type="entry name" value="Bac_rhamnosid_C"/>
    <property type="match status" value="1"/>
</dbReference>
<dbReference type="PANTHER" id="PTHR33307:SF6">
    <property type="entry name" value="ALPHA-RHAMNOSIDASE (EUROFUNG)-RELATED"/>
    <property type="match status" value="1"/>
</dbReference>
<keyword evidence="3 9" id="KW-0378">Hydrolase</keyword>
<evidence type="ECO:0000313" key="10">
    <source>
        <dbReference type="Proteomes" id="UP001355298"/>
    </source>
</evidence>
<dbReference type="InterPro" id="IPR013737">
    <property type="entry name" value="Bac_rhamnosid_N"/>
</dbReference>
<dbReference type="SUPFAM" id="SSF48208">
    <property type="entry name" value="Six-hairpin glycosidases"/>
    <property type="match status" value="1"/>
</dbReference>
<dbReference type="Pfam" id="PF25788">
    <property type="entry name" value="Ig_Rha78A_N"/>
    <property type="match status" value="1"/>
</dbReference>
<dbReference type="InterPro" id="IPR008928">
    <property type="entry name" value="6-hairpin_glycosidase_sf"/>
</dbReference>
<name>A0ABU6IRC0_9FLAO</name>
<dbReference type="GO" id="GO:0016787">
    <property type="term" value="F:hydrolase activity"/>
    <property type="evidence" value="ECO:0007669"/>
    <property type="project" value="UniProtKB-KW"/>
</dbReference>
<dbReference type="EMBL" id="JAYMGW010000007">
    <property type="protein sequence ID" value="MEC4265665.1"/>
    <property type="molecule type" value="Genomic_DNA"/>
</dbReference>
<evidence type="ECO:0000259" key="8">
    <source>
        <dbReference type="Pfam" id="PF17390"/>
    </source>
</evidence>
<comment type="catalytic activity">
    <reaction evidence="1">
        <text>Hydrolysis of terminal non-reducing alpha-L-rhamnose residues in alpha-L-rhamnosides.</text>
        <dbReference type="EC" id="3.2.1.40"/>
    </reaction>
</comment>
<feature type="chain" id="PRO_5047377141" description="alpha-L-rhamnosidase" evidence="4">
    <location>
        <begin position="19"/>
        <end position="998"/>
    </location>
</feature>
<dbReference type="PIRSF" id="PIRSF010631">
    <property type="entry name" value="A-rhamnsds"/>
    <property type="match status" value="1"/>
</dbReference>
<dbReference type="InterPro" id="IPR012341">
    <property type="entry name" value="6hp_glycosidase-like_sf"/>
</dbReference>
<evidence type="ECO:0000259" key="6">
    <source>
        <dbReference type="Pfam" id="PF08531"/>
    </source>
</evidence>
<proteinExistence type="predicted"/>
<evidence type="ECO:0000313" key="9">
    <source>
        <dbReference type="EMBL" id="MEC4265665.1"/>
    </source>
</evidence>
<dbReference type="Pfam" id="PF05592">
    <property type="entry name" value="Bac_rhamnosid"/>
    <property type="match status" value="1"/>
</dbReference>
<reference evidence="9 10" key="1">
    <citation type="submission" date="2024-01" db="EMBL/GenBank/DDBJ databases">
        <title>The strains designed SYSU M86414 and SYSU M84420 isolated from the marine sediment in San Sha City (Hainan Province, China).</title>
        <authorList>
            <person name="Guo D."/>
        </authorList>
    </citation>
    <scope>NUCLEOTIDE SEQUENCE [LARGE SCALE GENOMIC DNA]</scope>
    <source>
        <strain evidence="9 10">SYSU M84420</strain>
    </source>
</reference>
<dbReference type="InterPro" id="IPR035398">
    <property type="entry name" value="Bac_rhamnosid_C"/>
</dbReference>
<organism evidence="9 10">
    <name type="scientific">Flagellimonas halotolerans</name>
    <dbReference type="NCBI Taxonomy" id="3112164"/>
    <lineage>
        <taxon>Bacteria</taxon>
        <taxon>Pseudomonadati</taxon>
        <taxon>Bacteroidota</taxon>
        <taxon>Flavobacteriia</taxon>
        <taxon>Flavobacteriales</taxon>
        <taxon>Flavobacteriaceae</taxon>
        <taxon>Flagellimonas</taxon>
    </lineage>
</organism>
<dbReference type="Gene3D" id="1.50.10.10">
    <property type="match status" value="1"/>
</dbReference>
<keyword evidence="10" id="KW-1185">Reference proteome</keyword>
<dbReference type="InterPro" id="IPR013783">
    <property type="entry name" value="Ig-like_fold"/>
</dbReference>
<dbReference type="InterPro" id="IPR035396">
    <property type="entry name" value="Bac_rhamnosid6H"/>
</dbReference>
<dbReference type="Gene3D" id="2.60.420.10">
    <property type="entry name" value="Maltose phosphorylase, domain 3"/>
    <property type="match status" value="1"/>
</dbReference>
<dbReference type="InterPro" id="IPR008902">
    <property type="entry name" value="Rhamnosid_concanavalin"/>
</dbReference>
<evidence type="ECO:0000256" key="4">
    <source>
        <dbReference type="SAM" id="SignalP"/>
    </source>
</evidence>
<dbReference type="Pfam" id="PF17389">
    <property type="entry name" value="Bac_rhamnosid6H"/>
    <property type="match status" value="1"/>
</dbReference>
<accession>A0ABU6IRC0</accession>
<feature type="signal peptide" evidence="4">
    <location>
        <begin position="1"/>
        <end position="18"/>
    </location>
</feature>
<dbReference type="Gene3D" id="2.60.120.260">
    <property type="entry name" value="Galactose-binding domain-like"/>
    <property type="match status" value="2"/>
</dbReference>
<sequence length="998" mass="113382">MKKIVTFLLVFAFLAANAQIEVSKLYVENKVNPMGITTDQPRFSWVMISNKRDTKQISYEVRVSENKNESGLDGVFWSSGKIDSGSSIMNLYSGPSLESGKDYFWQVRVWDNHGRKSKWSHVGYWQMGLLNPAKEFKAKWIAPSFEKDTINRPSPYFRKEFGLTSDANVKKATVYITSHGLYEAHINGERIGEDYLTPGWTSYDQRLQYQVYDVTEMLCKTNAIGVVLGNGWYRDYLAWGERRNHYGDDIALLMQLHIQFEDGSEQTLISDGSWKWKTGPILNSEIYDGELYDSTLEIEDWTQPTYEDDDWELVKVAQFKKDNLIGTENEPIRKQEEFVPKEILSSPSGETIIDFGQNLVGWIQLNISGRKGQKVEIHHAEVLDGDGDLYLDNLRSAEQKTTYILNGEPNQILEPHFTFQGFRYIKVIGLPQEPTAEDIKAIALYSDMEETGKFTTSNPMLNQLQQNIKWGQKGNFIDVPTDCPQRDERLGWTGDAQAFFRTASYNMNVNNFFAKWMKDVAVDQFENGSVPFVVPNVLGPTAGGSAGWADVATIIPWYAYELYGDKKLLEDQYTSMKAWVDYIGDQSEDYLWQTGFHFGDWLFYSPDDDRDGKAAITDKYLIAQCFYAHSTQLLANAARVLGKKEDEAFYGQLVKDIKTAFQKEYVTPSGRLVSSTQTAYVLALQFDMLPQNLRAEAADRLVENIKDYGYHLTTGFLGTPYLNHVLSRFGHADVAYKLLLQDTYPSWLYPVTKGATTIWERWDGIKPDDTFQTPSMNSYNHYAYGAIGEWMYQNIGGIQPSMEGPGYKKFNIKIIPGGEITHADASLETYYGEIASSWTLENSTFTQAIKVPVNTMAHVTLPFGTMESLKEGKKALEKAEGVTILSSQGESVELDLASGEYYFTTQVEMENLKESGFEGTYKTTSGFFDELTVNKNQDTYYLTIAETTIELVPSKEDSNLYLDKEDAQNSVKLQRNAQGNVVSVQVVYHGQRLEAVRQ</sequence>
<feature type="domain" description="Alpha-L-rhamnosidase six-hairpin glycosidase" evidence="7">
    <location>
        <begin position="450"/>
        <end position="795"/>
    </location>
</feature>
<comment type="caution">
    <text evidence="9">The sequence shown here is derived from an EMBL/GenBank/DDBJ whole genome shotgun (WGS) entry which is preliminary data.</text>
</comment>
<evidence type="ECO:0000259" key="7">
    <source>
        <dbReference type="Pfam" id="PF17389"/>
    </source>
</evidence>
<feature type="domain" description="Alpha-L-rhamnosidase C-terminal" evidence="8">
    <location>
        <begin position="797"/>
        <end position="874"/>
    </location>
</feature>
<dbReference type="Pfam" id="PF08531">
    <property type="entry name" value="Bac_rhamnosid_N"/>
    <property type="match status" value="1"/>
</dbReference>
<protein>
    <recommendedName>
        <fullName evidence="2">alpha-L-rhamnosidase</fullName>
        <ecNumber evidence="2">3.2.1.40</ecNumber>
    </recommendedName>
</protein>
<evidence type="ECO:0000256" key="1">
    <source>
        <dbReference type="ARBA" id="ARBA00001445"/>
    </source>
</evidence>
<evidence type="ECO:0000256" key="3">
    <source>
        <dbReference type="ARBA" id="ARBA00022801"/>
    </source>
</evidence>
<dbReference type="PANTHER" id="PTHR33307">
    <property type="entry name" value="ALPHA-RHAMNOSIDASE (EUROFUNG)"/>
    <property type="match status" value="1"/>
</dbReference>
<feature type="domain" description="Bacterial alpha-L-rhamnosidase N-terminal" evidence="6">
    <location>
        <begin position="168"/>
        <end position="335"/>
    </location>
</feature>